<proteinExistence type="predicted"/>
<dbReference type="RefSeq" id="WP_072760634.1">
    <property type="nucleotide sequence ID" value="NZ_FRDJ01000012.1"/>
</dbReference>
<dbReference type="SUPFAM" id="SSF56281">
    <property type="entry name" value="Metallo-hydrolase/oxidoreductase"/>
    <property type="match status" value="1"/>
</dbReference>
<name>A0A1M7TAC4_FERGO</name>
<dbReference type="InterPro" id="IPR052926">
    <property type="entry name" value="Metallo-beta-lactamase_dom"/>
</dbReference>
<sequence>MLLRSIKTESTCLTILCDDELNEPLIREHGFSVLVEKDGEPPLLFDTGHTDVFLRNAEIIGKNLLEVGNVVISHGHYDHAGGLRYLANLGKRFNVFLREEAFLPKYSGERFTGVQWEEAKDGFDFMIVKDKLMRISQSMYIFGPARLNNNFEEPDSKFFVEKNGQRIRDFFEEELNLVVDEGDGIILITGCAHRGIVNIVKDATELFGKQVKLLMGGFHLYNLPESKGRRTIEALTFLGVKKIIPYHCSGELIKEMLKDAQ</sequence>
<dbReference type="OrthoDB" id="9803916at2"/>
<dbReference type="CDD" id="cd07713">
    <property type="entry name" value="DHPS-like_MBL-fold"/>
    <property type="match status" value="1"/>
</dbReference>
<protein>
    <submittedName>
        <fullName evidence="2">7,8-dihydropterin-6-yl-methyl-4-(Beta-D-ribofuranosyl)aminobenzene 5'-phosphate synthase</fullName>
    </submittedName>
</protein>
<dbReference type="Proteomes" id="UP000184207">
    <property type="component" value="Unassembled WGS sequence"/>
</dbReference>
<evidence type="ECO:0000313" key="2">
    <source>
        <dbReference type="EMBL" id="SHN67651.1"/>
    </source>
</evidence>
<dbReference type="PANTHER" id="PTHR13754:SF13">
    <property type="entry name" value="METALLO-BETA-LACTAMASE SUPERFAMILY PROTEIN (AFU_ORTHOLOGUE AFUA_3G07630)"/>
    <property type="match status" value="1"/>
</dbReference>
<dbReference type="InterPro" id="IPR041712">
    <property type="entry name" value="DHPS-like_MBL-fold"/>
</dbReference>
<keyword evidence="3" id="KW-1185">Reference proteome</keyword>
<evidence type="ECO:0000259" key="1">
    <source>
        <dbReference type="Pfam" id="PF00753"/>
    </source>
</evidence>
<reference evidence="3" key="1">
    <citation type="submission" date="2016-12" db="EMBL/GenBank/DDBJ databases">
        <authorList>
            <person name="Varghese N."/>
            <person name="Submissions S."/>
        </authorList>
    </citation>
    <scope>NUCLEOTIDE SEQUENCE [LARGE SCALE GENOMIC DNA]</scope>
    <source>
        <strain evidence="3">DSM 13020</strain>
    </source>
</reference>
<feature type="domain" description="Metallo-beta-lactamase" evidence="1">
    <location>
        <begin position="29"/>
        <end position="90"/>
    </location>
</feature>
<dbReference type="AlphaFoldDB" id="A0A1M7TAC4"/>
<evidence type="ECO:0000313" key="3">
    <source>
        <dbReference type="Proteomes" id="UP000184207"/>
    </source>
</evidence>
<dbReference type="Gene3D" id="3.60.15.10">
    <property type="entry name" value="Ribonuclease Z/Hydroxyacylglutathione hydrolase-like"/>
    <property type="match status" value="1"/>
</dbReference>
<dbReference type="InterPro" id="IPR036866">
    <property type="entry name" value="RibonucZ/Hydroxyglut_hydro"/>
</dbReference>
<dbReference type="Pfam" id="PF00753">
    <property type="entry name" value="Lactamase_B"/>
    <property type="match status" value="1"/>
</dbReference>
<dbReference type="InterPro" id="IPR001279">
    <property type="entry name" value="Metallo-B-lactamas"/>
</dbReference>
<accession>A0A1M7TAC4</accession>
<gene>
    <name evidence="2" type="ORF">SAMN02745226_01770</name>
</gene>
<dbReference type="EMBL" id="FRDJ01000012">
    <property type="protein sequence ID" value="SHN67651.1"/>
    <property type="molecule type" value="Genomic_DNA"/>
</dbReference>
<organism evidence="2 3">
    <name type="scientific">Fervidobacterium gondwanense DSM 13020</name>
    <dbReference type="NCBI Taxonomy" id="1121883"/>
    <lineage>
        <taxon>Bacteria</taxon>
        <taxon>Thermotogati</taxon>
        <taxon>Thermotogota</taxon>
        <taxon>Thermotogae</taxon>
        <taxon>Thermotogales</taxon>
        <taxon>Fervidobacteriaceae</taxon>
        <taxon>Fervidobacterium</taxon>
    </lineage>
</organism>
<dbReference type="STRING" id="1121883.SAMN02745226_01770"/>
<dbReference type="GO" id="GO:0016740">
    <property type="term" value="F:transferase activity"/>
    <property type="evidence" value="ECO:0007669"/>
    <property type="project" value="TreeGrafter"/>
</dbReference>
<dbReference type="PANTHER" id="PTHR13754">
    <property type="entry name" value="METALLO-BETA-LACTAMASE SUPERFAMILY PROTEIN"/>
    <property type="match status" value="1"/>
</dbReference>